<dbReference type="GO" id="GO:0034632">
    <property type="term" value="F:retinol transmembrane transporter activity"/>
    <property type="evidence" value="ECO:0007669"/>
    <property type="project" value="InterPro"/>
</dbReference>
<keyword evidence="10" id="KW-1185">Reference proteome</keyword>
<dbReference type="AlphaFoldDB" id="A0AAD1S6E7"/>
<feature type="transmembrane region" description="Helical" evidence="8">
    <location>
        <begin position="71"/>
        <end position="93"/>
    </location>
</feature>
<keyword evidence="5 8" id="KW-1133">Transmembrane helix</keyword>
<name>A0AAD1S6E7_PELCU</name>
<evidence type="ECO:0000313" key="10">
    <source>
        <dbReference type="Proteomes" id="UP001295444"/>
    </source>
</evidence>
<dbReference type="Proteomes" id="UP001295444">
    <property type="component" value="Chromosome 05"/>
</dbReference>
<dbReference type="Pfam" id="PF14752">
    <property type="entry name" value="RBP_receptor"/>
    <property type="match status" value="1"/>
</dbReference>
<evidence type="ECO:0000256" key="6">
    <source>
        <dbReference type="ARBA" id="ARBA00023136"/>
    </source>
</evidence>
<evidence type="ECO:0000313" key="9">
    <source>
        <dbReference type="EMBL" id="CAH2293676.1"/>
    </source>
</evidence>
<accession>A0AAD1S6E7</accession>
<dbReference type="GO" id="GO:0038023">
    <property type="term" value="F:signaling receptor activity"/>
    <property type="evidence" value="ECO:0007669"/>
    <property type="project" value="InterPro"/>
</dbReference>
<gene>
    <name evidence="9" type="ORF">PECUL_23A001311</name>
</gene>
<keyword evidence="3" id="KW-1003">Cell membrane</keyword>
<evidence type="ECO:0000256" key="8">
    <source>
        <dbReference type="SAM" id="Phobius"/>
    </source>
</evidence>
<evidence type="ECO:0000256" key="3">
    <source>
        <dbReference type="ARBA" id="ARBA00022475"/>
    </source>
</evidence>
<dbReference type="PANTHER" id="PTHR21444">
    <property type="entry name" value="COILED-COIL DOMAIN-CONTAINING PROTEIN 180"/>
    <property type="match status" value="1"/>
</dbReference>
<dbReference type="GO" id="GO:0071939">
    <property type="term" value="P:vitamin A import into cell"/>
    <property type="evidence" value="ECO:0007669"/>
    <property type="project" value="TreeGrafter"/>
</dbReference>
<keyword evidence="4 8" id="KW-0812">Transmembrane</keyword>
<dbReference type="InterPro" id="IPR026612">
    <property type="entry name" value="STRA6-like"/>
</dbReference>
<reference evidence="9" key="1">
    <citation type="submission" date="2022-03" db="EMBL/GenBank/DDBJ databases">
        <authorList>
            <person name="Alioto T."/>
            <person name="Alioto T."/>
            <person name="Gomez Garrido J."/>
        </authorList>
    </citation>
    <scope>NUCLEOTIDE SEQUENCE</scope>
</reference>
<evidence type="ECO:0000256" key="5">
    <source>
        <dbReference type="ARBA" id="ARBA00022989"/>
    </source>
</evidence>
<evidence type="ECO:0000256" key="1">
    <source>
        <dbReference type="ARBA" id="ARBA00004651"/>
    </source>
</evidence>
<dbReference type="EMBL" id="OW240916">
    <property type="protein sequence ID" value="CAH2293676.1"/>
    <property type="molecule type" value="Genomic_DNA"/>
</dbReference>
<keyword evidence="7" id="KW-0675">Receptor</keyword>
<evidence type="ECO:0000256" key="2">
    <source>
        <dbReference type="ARBA" id="ARBA00022448"/>
    </source>
</evidence>
<keyword evidence="6 8" id="KW-0472">Membrane</keyword>
<keyword evidence="2" id="KW-0813">Transport</keyword>
<comment type="subcellular location">
    <subcellularLocation>
        <location evidence="1">Cell membrane</location>
        <topology evidence="1">Multi-pass membrane protein</topology>
    </subcellularLocation>
</comment>
<evidence type="ECO:0000256" key="4">
    <source>
        <dbReference type="ARBA" id="ARBA00022692"/>
    </source>
</evidence>
<dbReference type="GO" id="GO:0005886">
    <property type="term" value="C:plasma membrane"/>
    <property type="evidence" value="ECO:0007669"/>
    <property type="project" value="UniProtKB-SubCell"/>
</dbReference>
<organism evidence="9 10">
    <name type="scientific">Pelobates cultripes</name>
    <name type="common">Western spadefoot toad</name>
    <dbReference type="NCBI Taxonomy" id="61616"/>
    <lineage>
        <taxon>Eukaryota</taxon>
        <taxon>Metazoa</taxon>
        <taxon>Chordata</taxon>
        <taxon>Craniata</taxon>
        <taxon>Vertebrata</taxon>
        <taxon>Euteleostomi</taxon>
        <taxon>Amphibia</taxon>
        <taxon>Batrachia</taxon>
        <taxon>Anura</taxon>
        <taxon>Pelobatoidea</taxon>
        <taxon>Pelobatidae</taxon>
        <taxon>Pelobates</taxon>
    </lineage>
</organism>
<dbReference type="PANTHER" id="PTHR21444:SF17">
    <property type="entry name" value="STIMULATED BY RETINOIC ACID GENE 6 PROTEIN-LIKE"/>
    <property type="match status" value="1"/>
</dbReference>
<protein>
    <submittedName>
        <fullName evidence="9">Uncharacterized protein</fullName>
    </submittedName>
</protein>
<evidence type="ECO:0000256" key="7">
    <source>
        <dbReference type="ARBA" id="ARBA00023170"/>
    </source>
</evidence>
<proteinExistence type="predicted"/>
<sequence>MKRLWAGNKAFLPVKFHNPASSTCIVSIARYSSWQVAYILWGYMIMNFVQACFGLIFVYLIVYPIRDGEFWILLSAILQVMIPFGTVYLLVAFQTLVATKFFLQNKISNDDKQKPLALNNRMLYLARGRQFVKENNIYLKTFYRKFQMRYQLSWKRNLLLKSSRR</sequence>
<feature type="transmembrane region" description="Helical" evidence="8">
    <location>
        <begin position="40"/>
        <end position="65"/>
    </location>
</feature>